<dbReference type="AlphaFoldDB" id="B2WE58"/>
<name>B2WE58_PYRTR</name>
<evidence type="ECO:0000313" key="2">
    <source>
        <dbReference type="Proteomes" id="UP000001471"/>
    </source>
</evidence>
<dbReference type="InParanoid" id="B2WE58"/>
<evidence type="ECO:0000313" key="1">
    <source>
        <dbReference type="EMBL" id="EDU51350.1"/>
    </source>
</evidence>
<dbReference type="Proteomes" id="UP000001471">
    <property type="component" value="Unassembled WGS sequence"/>
</dbReference>
<accession>B2WE58</accession>
<sequence>MGSLAEGELKQPQGQLLVHAIDEKAQWIPDHMYMRYALKDWEQAGYQVITWRHYWFQTAV</sequence>
<proteinExistence type="predicted"/>
<dbReference type="HOGENOM" id="CLU_2942882_0_0_1"/>
<organism evidence="1 2">
    <name type="scientific">Pyrenophora tritici-repentis (strain Pt-1C-BFP)</name>
    <name type="common">Wheat tan spot fungus</name>
    <name type="synonym">Drechslera tritici-repentis</name>
    <dbReference type="NCBI Taxonomy" id="426418"/>
    <lineage>
        <taxon>Eukaryota</taxon>
        <taxon>Fungi</taxon>
        <taxon>Dikarya</taxon>
        <taxon>Ascomycota</taxon>
        <taxon>Pezizomycotina</taxon>
        <taxon>Dothideomycetes</taxon>
        <taxon>Pleosporomycetidae</taxon>
        <taxon>Pleosporales</taxon>
        <taxon>Pleosporineae</taxon>
        <taxon>Pleosporaceae</taxon>
        <taxon>Pyrenophora</taxon>
    </lineage>
</organism>
<gene>
    <name evidence="1" type="ORF">PTRG_08431</name>
</gene>
<dbReference type="EMBL" id="DS231623">
    <property type="protein sequence ID" value="EDU51350.1"/>
    <property type="molecule type" value="Genomic_DNA"/>
</dbReference>
<protein>
    <submittedName>
        <fullName evidence="1">Uncharacterized protein</fullName>
    </submittedName>
</protein>
<dbReference type="OrthoDB" id="429813at2759"/>
<reference evidence="2" key="1">
    <citation type="journal article" date="2013" name="G3 (Bethesda)">
        <title>Comparative genomics of a plant-pathogenic fungus, Pyrenophora tritici-repentis, reveals transduplication and the impact of repeat elements on pathogenicity and population divergence.</title>
        <authorList>
            <person name="Manning V.A."/>
            <person name="Pandelova I."/>
            <person name="Dhillon B."/>
            <person name="Wilhelm L.J."/>
            <person name="Goodwin S.B."/>
            <person name="Berlin A.M."/>
            <person name="Figueroa M."/>
            <person name="Freitag M."/>
            <person name="Hane J.K."/>
            <person name="Henrissat B."/>
            <person name="Holman W.H."/>
            <person name="Kodira C.D."/>
            <person name="Martin J."/>
            <person name="Oliver R.P."/>
            <person name="Robbertse B."/>
            <person name="Schackwitz W."/>
            <person name="Schwartz D.C."/>
            <person name="Spatafora J.W."/>
            <person name="Turgeon B.G."/>
            <person name="Yandava C."/>
            <person name="Young S."/>
            <person name="Zhou S."/>
            <person name="Zeng Q."/>
            <person name="Grigoriev I.V."/>
            <person name="Ma L.-J."/>
            <person name="Ciuffetti L.M."/>
        </authorList>
    </citation>
    <scope>NUCLEOTIDE SEQUENCE [LARGE SCALE GENOMIC DNA]</scope>
    <source>
        <strain evidence="2">Pt-1C-BFP</strain>
    </source>
</reference>